<dbReference type="Pfam" id="PF02653">
    <property type="entry name" value="BPD_transp_2"/>
    <property type="match status" value="1"/>
</dbReference>
<evidence type="ECO:0000256" key="2">
    <source>
        <dbReference type="ARBA" id="ARBA00022475"/>
    </source>
</evidence>
<dbReference type="GO" id="GO:0015658">
    <property type="term" value="F:branched-chain amino acid transmembrane transporter activity"/>
    <property type="evidence" value="ECO:0007669"/>
    <property type="project" value="InterPro"/>
</dbReference>
<feature type="transmembrane region" description="Helical" evidence="6">
    <location>
        <begin position="62"/>
        <end position="81"/>
    </location>
</feature>
<evidence type="ECO:0008006" key="8">
    <source>
        <dbReference type="Google" id="ProtNLM"/>
    </source>
</evidence>
<keyword evidence="4 6" id="KW-1133">Transmembrane helix</keyword>
<keyword evidence="3 6" id="KW-0812">Transmembrane</keyword>
<evidence type="ECO:0000256" key="4">
    <source>
        <dbReference type="ARBA" id="ARBA00022989"/>
    </source>
</evidence>
<sequence>MLRRLHFSKHVSAILLIEAVVLVLFLSLPLFFGEFWVVFFTRILILSLLAISFDLVWGYAGVLSFGQALFFGVGAYVGAVVARDLNILSIFAVLPLATIAGFLMAVLIAWVLLVGRNLPSLIFCALGTLTGSYAAERLAL</sequence>
<reference evidence="7" key="1">
    <citation type="submission" date="2018-05" db="EMBL/GenBank/DDBJ databases">
        <authorList>
            <person name="Lanie J.A."/>
            <person name="Ng W.-L."/>
            <person name="Kazmierczak K.M."/>
            <person name="Andrzejewski T.M."/>
            <person name="Davidsen T.M."/>
            <person name="Wayne K.J."/>
            <person name="Tettelin H."/>
            <person name="Glass J.I."/>
            <person name="Rusch D."/>
            <person name="Podicherti R."/>
            <person name="Tsui H.-C.T."/>
            <person name="Winkler M.E."/>
        </authorList>
    </citation>
    <scope>NUCLEOTIDE SEQUENCE</scope>
</reference>
<dbReference type="PANTHER" id="PTHR30482">
    <property type="entry name" value="HIGH-AFFINITY BRANCHED-CHAIN AMINO ACID TRANSPORT SYSTEM PERMEASE"/>
    <property type="match status" value="1"/>
</dbReference>
<feature type="transmembrane region" description="Helical" evidence="6">
    <location>
        <begin position="12"/>
        <end position="32"/>
    </location>
</feature>
<keyword evidence="2" id="KW-1003">Cell membrane</keyword>
<feature type="transmembrane region" description="Helical" evidence="6">
    <location>
        <begin position="87"/>
        <end position="113"/>
    </location>
</feature>
<dbReference type="InterPro" id="IPR043428">
    <property type="entry name" value="LivM-like"/>
</dbReference>
<evidence type="ECO:0000256" key="1">
    <source>
        <dbReference type="ARBA" id="ARBA00004651"/>
    </source>
</evidence>
<keyword evidence="5 6" id="KW-0472">Membrane</keyword>
<dbReference type="EMBL" id="UINC01175977">
    <property type="protein sequence ID" value="SVD82889.1"/>
    <property type="molecule type" value="Genomic_DNA"/>
</dbReference>
<proteinExistence type="predicted"/>
<dbReference type="GO" id="GO:0005886">
    <property type="term" value="C:plasma membrane"/>
    <property type="evidence" value="ECO:0007669"/>
    <property type="project" value="UniProtKB-SubCell"/>
</dbReference>
<organism evidence="7">
    <name type="scientific">marine metagenome</name>
    <dbReference type="NCBI Taxonomy" id="408172"/>
    <lineage>
        <taxon>unclassified sequences</taxon>
        <taxon>metagenomes</taxon>
        <taxon>ecological metagenomes</taxon>
    </lineage>
</organism>
<gene>
    <name evidence="7" type="ORF">METZ01_LOCUS435743</name>
</gene>
<feature type="non-terminal residue" evidence="7">
    <location>
        <position position="140"/>
    </location>
</feature>
<protein>
    <recommendedName>
        <fullName evidence="8">Branched-chain amino acid ABC transporter permease</fullName>
    </recommendedName>
</protein>
<name>A0A382YIR8_9ZZZZ</name>
<dbReference type="InterPro" id="IPR001851">
    <property type="entry name" value="ABC_transp_permease"/>
</dbReference>
<evidence type="ECO:0000256" key="3">
    <source>
        <dbReference type="ARBA" id="ARBA00022692"/>
    </source>
</evidence>
<evidence type="ECO:0000256" key="5">
    <source>
        <dbReference type="ARBA" id="ARBA00023136"/>
    </source>
</evidence>
<dbReference type="PANTHER" id="PTHR30482:SF17">
    <property type="entry name" value="ABC TRANSPORTER ATP-BINDING PROTEIN"/>
    <property type="match status" value="1"/>
</dbReference>
<evidence type="ECO:0000256" key="6">
    <source>
        <dbReference type="SAM" id="Phobius"/>
    </source>
</evidence>
<dbReference type="AlphaFoldDB" id="A0A382YIR8"/>
<accession>A0A382YIR8</accession>
<comment type="subcellular location">
    <subcellularLocation>
        <location evidence="1">Cell membrane</location>
        <topology evidence="1">Multi-pass membrane protein</topology>
    </subcellularLocation>
</comment>
<evidence type="ECO:0000313" key="7">
    <source>
        <dbReference type="EMBL" id="SVD82889.1"/>
    </source>
</evidence>